<protein>
    <submittedName>
        <fullName evidence="2">Aste57867_12203 protein</fullName>
    </submittedName>
</protein>
<proteinExistence type="predicted"/>
<evidence type="ECO:0000313" key="2">
    <source>
        <dbReference type="EMBL" id="VFT89057.1"/>
    </source>
</evidence>
<dbReference type="InterPro" id="IPR011989">
    <property type="entry name" value="ARM-like"/>
</dbReference>
<dbReference type="EMBL" id="VJMH01005344">
    <property type="protein sequence ID" value="KAF0697096.1"/>
    <property type="molecule type" value="Genomic_DNA"/>
</dbReference>
<accession>A0A485KVD8</accession>
<dbReference type="OrthoDB" id="414039at2759"/>
<organism evidence="2 3">
    <name type="scientific">Aphanomyces stellatus</name>
    <dbReference type="NCBI Taxonomy" id="120398"/>
    <lineage>
        <taxon>Eukaryota</taxon>
        <taxon>Sar</taxon>
        <taxon>Stramenopiles</taxon>
        <taxon>Oomycota</taxon>
        <taxon>Saprolegniomycetes</taxon>
        <taxon>Saprolegniales</taxon>
        <taxon>Verrucalvaceae</taxon>
        <taxon>Aphanomyces</taxon>
    </lineage>
</organism>
<reference evidence="1" key="2">
    <citation type="submission" date="2019-06" db="EMBL/GenBank/DDBJ databases">
        <title>Genomics analysis of Aphanomyces spp. identifies a new class of oomycete effector associated with host adaptation.</title>
        <authorList>
            <person name="Gaulin E."/>
        </authorList>
    </citation>
    <scope>NUCLEOTIDE SEQUENCE</scope>
    <source>
        <strain evidence="1">CBS 578.67</strain>
    </source>
</reference>
<dbReference type="InterPro" id="IPR016024">
    <property type="entry name" value="ARM-type_fold"/>
</dbReference>
<evidence type="ECO:0000313" key="1">
    <source>
        <dbReference type="EMBL" id="KAF0697096.1"/>
    </source>
</evidence>
<evidence type="ECO:0000313" key="3">
    <source>
        <dbReference type="Proteomes" id="UP000332933"/>
    </source>
</evidence>
<sequence>MELSTVDSALRSLLRRENLPASIVALTQTLMEKPSPQVYVSAIPQYLADLESPRWDVLAVGFLLAQANAAALVDDADTLHLVLQSCHANLEHLEPRVRRLVGKALGALCAVQGAMVFDEFRGELMEIVECNIARSPEFEEINEEEYFSYFDTSIPLASPLSTPTSPHRLDDISGFKSLETCLLTIKYMVQGLGPAFVGPLASDDFAFFHAIIVRSVKHCNRHVRNVGFETIHAIHKSVLPPGYISTHPALGHLITDCLVRGLQDPWSEVRLTASQATRSFLLYLSPPEREWFYPKLVPRMCLNRHYVADGVKSYSRDTWAKVVGEAGRHIVARYAAECVACYVDATDADNPFVREAACICIGELVVRVDADAVRPHVDALLTAARICLQDDVFTVADSACEASAQVVLAFPAECRSSREKLIKWWTIHLSDDVWSLREDAAIALGNCLRAYPTDDALRKQMVELAATCLAKAKTQPAMSQATYDALLKSEQAHSNKQRFSCCSFEPRQMKRVDHDAVCGHDDHDPASGHAPWAHTDGAIYLVREMCVAKETQADAIALFPALADAAILRHFPQTAVLQETLWKQLPAMGAALGKQLFKRHLELFLDPLALTLQGTHRLARFAAVECVKQLSKLIGPSIFRGRLDANEMWVAQIAPLIDAP</sequence>
<keyword evidence="3" id="KW-1185">Reference proteome</keyword>
<dbReference type="AlphaFoldDB" id="A0A485KVD8"/>
<name>A0A485KVD8_9STRA</name>
<dbReference type="SUPFAM" id="SSF48371">
    <property type="entry name" value="ARM repeat"/>
    <property type="match status" value="1"/>
</dbReference>
<reference evidence="2 3" key="1">
    <citation type="submission" date="2019-03" db="EMBL/GenBank/DDBJ databases">
        <authorList>
            <person name="Gaulin E."/>
            <person name="Dumas B."/>
        </authorList>
    </citation>
    <scope>NUCLEOTIDE SEQUENCE [LARGE SCALE GENOMIC DNA]</scope>
    <source>
        <strain evidence="2">CBS 568.67</strain>
    </source>
</reference>
<dbReference type="Gene3D" id="1.25.10.10">
    <property type="entry name" value="Leucine-rich Repeat Variant"/>
    <property type="match status" value="1"/>
</dbReference>
<dbReference type="Proteomes" id="UP000332933">
    <property type="component" value="Unassembled WGS sequence"/>
</dbReference>
<gene>
    <name evidence="2" type="primary">Aste57867_12203</name>
    <name evidence="1" type="ORF">As57867_012158</name>
    <name evidence="2" type="ORF">ASTE57867_12203</name>
</gene>
<dbReference type="EMBL" id="CAADRA010005365">
    <property type="protein sequence ID" value="VFT89057.1"/>
    <property type="molecule type" value="Genomic_DNA"/>
</dbReference>